<organism evidence="1">
    <name type="scientific">marine sediment metagenome</name>
    <dbReference type="NCBI Taxonomy" id="412755"/>
    <lineage>
        <taxon>unclassified sequences</taxon>
        <taxon>metagenomes</taxon>
        <taxon>ecological metagenomes</taxon>
    </lineage>
</organism>
<evidence type="ECO:0000313" key="1">
    <source>
        <dbReference type="EMBL" id="GAH86054.1"/>
    </source>
</evidence>
<sequence length="54" mass="6063">MNRTELGSHHKGGGPAGLFFVPSRYFNVLFFNVAAQTPLDKSPYKQAYYNEPKA</sequence>
<dbReference type="EMBL" id="BARU01037239">
    <property type="protein sequence ID" value="GAH86054.1"/>
    <property type="molecule type" value="Genomic_DNA"/>
</dbReference>
<comment type="caution">
    <text evidence="1">The sequence shown here is derived from an EMBL/GenBank/DDBJ whole genome shotgun (WGS) entry which is preliminary data.</text>
</comment>
<gene>
    <name evidence="1" type="ORF">S03H2_58064</name>
</gene>
<dbReference type="AlphaFoldDB" id="X1K745"/>
<reference evidence="1" key="1">
    <citation type="journal article" date="2014" name="Front. Microbiol.">
        <title>High frequency of phylogenetically diverse reductive dehalogenase-homologous genes in deep subseafloor sedimentary metagenomes.</title>
        <authorList>
            <person name="Kawai M."/>
            <person name="Futagami T."/>
            <person name="Toyoda A."/>
            <person name="Takaki Y."/>
            <person name="Nishi S."/>
            <person name="Hori S."/>
            <person name="Arai W."/>
            <person name="Tsubouchi T."/>
            <person name="Morono Y."/>
            <person name="Uchiyama I."/>
            <person name="Ito T."/>
            <person name="Fujiyama A."/>
            <person name="Inagaki F."/>
            <person name="Takami H."/>
        </authorList>
    </citation>
    <scope>NUCLEOTIDE SEQUENCE</scope>
    <source>
        <strain evidence="1">Expedition CK06-06</strain>
    </source>
</reference>
<name>X1K745_9ZZZZ</name>
<accession>X1K745</accession>
<protein>
    <submittedName>
        <fullName evidence="1">Uncharacterized protein</fullName>
    </submittedName>
</protein>
<proteinExistence type="predicted"/>